<accession>A0A7D5JS51</accession>
<name>A0A7D5JS51_9CAUD</name>
<organism evidence="2">
    <name type="scientific">Escherichia virus LS3</name>
    <dbReference type="NCBI Taxonomy" id="2743777"/>
    <lineage>
        <taxon>Viruses</taxon>
        <taxon>Duplodnaviria</taxon>
        <taxon>Heunggongvirae</taxon>
        <taxon>Uroviricota</taxon>
        <taxon>Caudoviricetes</taxon>
        <taxon>Autographivirales</taxon>
        <taxon>Autotranscriptaviridae</taxon>
        <taxon>Studiervirinae</taxon>
        <taxon>Kayfunavirus</taxon>
        <taxon>Kayfunavirus LS3</taxon>
    </lineage>
</organism>
<dbReference type="EMBL" id="MN518893">
    <property type="protein sequence ID" value="QLF86331.1"/>
    <property type="molecule type" value="Genomic_DNA"/>
</dbReference>
<evidence type="ECO:0000313" key="2">
    <source>
        <dbReference type="EMBL" id="QLF86331.1"/>
    </source>
</evidence>
<sequence length="53" mass="5590">MLRLSIVLHDGLAAPSHSSRTSSLPIGPLSVQTKGPTPVYHKAGPMVKTLGQR</sequence>
<evidence type="ECO:0000256" key="1">
    <source>
        <dbReference type="SAM" id="MobiDB-lite"/>
    </source>
</evidence>
<protein>
    <submittedName>
        <fullName evidence="2">Uncharacterized protein</fullName>
    </submittedName>
</protein>
<feature type="compositionally biased region" description="Polar residues" evidence="1">
    <location>
        <begin position="16"/>
        <end position="35"/>
    </location>
</feature>
<gene>
    <name evidence="2" type="ORF">LS3_01</name>
</gene>
<reference evidence="2" key="1">
    <citation type="submission" date="2019-09" db="EMBL/GenBank/DDBJ databases">
        <authorList>
            <person name="Kumar P."/>
            <person name="Meghvansi M.K."/>
            <person name="Kamboj D.V."/>
        </authorList>
    </citation>
    <scope>NUCLEOTIDE SEQUENCE [LARGE SCALE GENOMIC DNA]</scope>
</reference>
<proteinExistence type="predicted"/>
<feature type="region of interest" description="Disordered" evidence="1">
    <location>
        <begin position="13"/>
        <end position="53"/>
    </location>
</feature>